<organism evidence="2 3">
    <name type="scientific">Datura stramonium</name>
    <name type="common">Jimsonweed</name>
    <name type="synonym">Common thornapple</name>
    <dbReference type="NCBI Taxonomy" id="4076"/>
    <lineage>
        <taxon>Eukaryota</taxon>
        <taxon>Viridiplantae</taxon>
        <taxon>Streptophyta</taxon>
        <taxon>Embryophyta</taxon>
        <taxon>Tracheophyta</taxon>
        <taxon>Spermatophyta</taxon>
        <taxon>Magnoliopsida</taxon>
        <taxon>eudicotyledons</taxon>
        <taxon>Gunneridae</taxon>
        <taxon>Pentapetalae</taxon>
        <taxon>asterids</taxon>
        <taxon>lamiids</taxon>
        <taxon>Solanales</taxon>
        <taxon>Solanaceae</taxon>
        <taxon>Solanoideae</taxon>
        <taxon>Datureae</taxon>
        <taxon>Datura</taxon>
    </lineage>
</organism>
<evidence type="ECO:0000313" key="3">
    <source>
        <dbReference type="Proteomes" id="UP000823775"/>
    </source>
</evidence>
<evidence type="ECO:0000256" key="1">
    <source>
        <dbReference type="SAM" id="MobiDB-lite"/>
    </source>
</evidence>
<protein>
    <submittedName>
        <fullName evidence="2">Uncharacterized protein</fullName>
    </submittedName>
</protein>
<name>A0ABS8TF67_DATST</name>
<dbReference type="Proteomes" id="UP000823775">
    <property type="component" value="Unassembled WGS sequence"/>
</dbReference>
<feature type="region of interest" description="Disordered" evidence="1">
    <location>
        <begin position="1"/>
        <end position="64"/>
    </location>
</feature>
<gene>
    <name evidence="2" type="ORF">HAX54_008088</name>
</gene>
<dbReference type="EMBL" id="JACEIK010001418">
    <property type="protein sequence ID" value="MCD7469224.1"/>
    <property type="molecule type" value="Genomic_DNA"/>
</dbReference>
<reference evidence="2 3" key="1">
    <citation type="journal article" date="2021" name="BMC Genomics">
        <title>Datura genome reveals duplications of psychoactive alkaloid biosynthetic genes and high mutation rate following tissue culture.</title>
        <authorList>
            <person name="Rajewski A."/>
            <person name="Carter-House D."/>
            <person name="Stajich J."/>
            <person name="Litt A."/>
        </authorList>
    </citation>
    <scope>NUCLEOTIDE SEQUENCE [LARGE SCALE GENOMIC DNA]</scope>
    <source>
        <strain evidence="2">AR-01</strain>
    </source>
</reference>
<proteinExistence type="predicted"/>
<feature type="compositionally biased region" description="Basic and acidic residues" evidence="1">
    <location>
        <begin position="16"/>
        <end position="34"/>
    </location>
</feature>
<sequence>MRVLTAFPPKALRQRTTPDGRTLRQERGEKDKGKSTSNRGRGLAKATATDPLNSARTMRSGRRERFRHPLSHLLCLSHAIKEGMQTTPAEGCAFCFAARNLALPEMKYYHYIVTIRKSIVQRKDKIKQTAGY</sequence>
<comment type="caution">
    <text evidence="2">The sequence shown here is derived from an EMBL/GenBank/DDBJ whole genome shotgun (WGS) entry which is preliminary data.</text>
</comment>
<evidence type="ECO:0000313" key="2">
    <source>
        <dbReference type="EMBL" id="MCD7469224.1"/>
    </source>
</evidence>
<keyword evidence="3" id="KW-1185">Reference proteome</keyword>
<accession>A0ABS8TF67</accession>